<name>A0A831LK38_9BACT</name>
<dbReference type="EMBL" id="DSDK01000036">
    <property type="protein sequence ID" value="HDR50114.1"/>
    <property type="molecule type" value="Genomic_DNA"/>
</dbReference>
<comment type="caution">
    <text evidence="1">The sequence shown here is derived from an EMBL/GenBank/DDBJ whole genome shotgun (WGS) entry which is preliminary data.</text>
</comment>
<dbReference type="InterPro" id="IPR010732">
    <property type="entry name" value="T6SS_TssG-like"/>
</dbReference>
<protein>
    <recommendedName>
        <fullName evidence="2">Type VI secretion, VasB, ImpH, VC_A0111</fullName>
    </recommendedName>
</protein>
<dbReference type="Pfam" id="PF06996">
    <property type="entry name" value="T6SS_TssG"/>
    <property type="match status" value="1"/>
</dbReference>
<evidence type="ECO:0000313" key="1">
    <source>
        <dbReference type="EMBL" id="HDR50114.1"/>
    </source>
</evidence>
<dbReference type="Proteomes" id="UP000886047">
    <property type="component" value="Unassembled WGS sequence"/>
</dbReference>
<reference evidence="1" key="1">
    <citation type="journal article" date="2020" name="mSystems">
        <title>Genome- and Community-Level Interaction Insights into Carbon Utilization and Element Cycling Functions of Hydrothermarchaeota in Hydrothermal Sediment.</title>
        <authorList>
            <person name="Zhou Z."/>
            <person name="Liu Y."/>
            <person name="Xu W."/>
            <person name="Pan J."/>
            <person name="Luo Z.H."/>
            <person name="Li M."/>
        </authorList>
    </citation>
    <scope>NUCLEOTIDE SEQUENCE [LARGE SCALE GENOMIC DNA]</scope>
    <source>
        <strain evidence="1">SpSt-1217</strain>
    </source>
</reference>
<accession>A0A831LK38</accession>
<feature type="non-terminal residue" evidence="1">
    <location>
        <position position="1"/>
    </location>
</feature>
<gene>
    <name evidence="1" type="ORF">ENN90_00635</name>
</gene>
<organism evidence="1">
    <name type="scientific">Mariniphaga anaerophila</name>
    <dbReference type="NCBI Taxonomy" id="1484053"/>
    <lineage>
        <taxon>Bacteria</taxon>
        <taxon>Pseudomonadati</taxon>
        <taxon>Bacteroidota</taxon>
        <taxon>Bacteroidia</taxon>
        <taxon>Marinilabiliales</taxon>
        <taxon>Prolixibacteraceae</taxon>
        <taxon>Mariniphaga</taxon>
    </lineage>
</organism>
<proteinExistence type="predicted"/>
<dbReference type="AlphaFoldDB" id="A0A831LK38"/>
<evidence type="ECO:0008006" key="2">
    <source>
        <dbReference type="Google" id="ProtNLM"/>
    </source>
</evidence>
<sequence>VYDSLPEAFFHPFPENKNAGGAELAKDSMKLRTEEKRARMFFRIFENEIFWQGVQATVKEDMELESLYAEYLNGFIPGFWNLDKNIPREYAARLVKYLPYAHLITGNYRLTALCLEDILREKISMNTDACELDEPVEKEPLTKAKTGVLGRSQLGKDFVPGHKTAGFVCRLTVKIGPLENTSPVEFYKEGYMNSLLKSFFSYFLPVEVDVETRLVVSDRKKAFVLGSEKEEEKALVGYNAVL</sequence>